<organism evidence="3 4">
    <name type="scientific">Hippocampus comes</name>
    <name type="common">Tiger tail seahorse</name>
    <dbReference type="NCBI Taxonomy" id="109280"/>
    <lineage>
        <taxon>Eukaryota</taxon>
        <taxon>Metazoa</taxon>
        <taxon>Chordata</taxon>
        <taxon>Craniata</taxon>
        <taxon>Vertebrata</taxon>
        <taxon>Euteleostomi</taxon>
        <taxon>Actinopterygii</taxon>
        <taxon>Neopterygii</taxon>
        <taxon>Teleostei</taxon>
        <taxon>Neoteleostei</taxon>
        <taxon>Acanthomorphata</taxon>
        <taxon>Syngnathiaria</taxon>
        <taxon>Syngnathiformes</taxon>
        <taxon>Syngnathoidei</taxon>
        <taxon>Syngnathidae</taxon>
        <taxon>Hippocampus</taxon>
    </lineage>
</organism>
<evidence type="ECO:0000256" key="1">
    <source>
        <dbReference type="SAM" id="MobiDB-lite"/>
    </source>
</evidence>
<dbReference type="InterPro" id="IPR036390">
    <property type="entry name" value="WH_DNA-bd_sf"/>
</dbReference>
<dbReference type="Pfam" id="PF00538">
    <property type="entry name" value="Linker_histone"/>
    <property type="match status" value="1"/>
</dbReference>
<protein>
    <recommendedName>
        <fullName evidence="2">H15 domain-containing protein</fullName>
    </recommendedName>
</protein>
<dbReference type="SMART" id="SM00526">
    <property type="entry name" value="H15"/>
    <property type="match status" value="1"/>
</dbReference>
<dbReference type="SUPFAM" id="SSF46785">
    <property type="entry name" value="Winged helix' DNA-binding domain"/>
    <property type="match status" value="1"/>
</dbReference>
<feature type="region of interest" description="Disordered" evidence="1">
    <location>
        <begin position="90"/>
        <end position="139"/>
    </location>
</feature>
<dbReference type="PROSITE" id="PS51504">
    <property type="entry name" value="H15"/>
    <property type="match status" value="1"/>
</dbReference>
<dbReference type="InterPro" id="IPR005818">
    <property type="entry name" value="Histone_H1/H5_H15"/>
</dbReference>
<evidence type="ECO:0000313" key="3">
    <source>
        <dbReference type="Ensembl" id="ENSHCOP00000006088.1"/>
    </source>
</evidence>
<dbReference type="Proteomes" id="UP000264820">
    <property type="component" value="Unplaced"/>
</dbReference>
<name>A0A3Q2XN39_HIPCM</name>
<feature type="region of interest" description="Disordered" evidence="1">
    <location>
        <begin position="1"/>
        <end position="24"/>
    </location>
</feature>
<evidence type="ECO:0000259" key="2">
    <source>
        <dbReference type="PROSITE" id="PS51504"/>
    </source>
</evidence>
<dbReference type="GO" id="GO:0006334">
    <property type="term" value="P:nucleosome assembly"/>
    <property type="evidence" value="ECO:0007669"/>
    <property type="project" value="InterPro"/>
</dbReference>
<reference evidence="3" key="2">
    <citation type="submission" date="2025-09" db="UniProtKB">
        <authorList>
            <consortium name="Ensembl"/>
        </authorList>
    </citation>
    <scope>IDENTIFICATION</scope>
</reference>
<evidence type="ECO:0000313" key="4">
    <source>
        <dbReference type="Proteomes" id="UP000264820"/>
    </source>
</evidence>
<dbReference type="InterPro" id="IPR036388">
    <property type="entry name" value="WH-like_DNA-bd_sf"/>
</dbReference>
<dbReference type="OMA" id="KPKEERC"/>
<sequence>GAQQRTDPPRAAPAGGQKVRRAARKRTAPTVSILILNAISSYGGSRGVSLVALKKVLKVSGYDVTRNRARIRLALRRLVAKKVIVRTRGKGASGSFKLNPKPKEERCSRSERRLSCVSRHGQRSDTKVSDVGGGWSTGG</sequence>
<feature type="domain" description="H15" evidence="2">
    <location>
        <begin position="27"/>
        <end position="100"/>
    </location>
</feature>
<dbReference type="GeneTree" id="ENSGT00990000204450"/>
<dbReference type="STRING" id="109280.ENSHCOP00000006088"/>
<accession>A0A3Q2XN39</accession>
<dbReference type="AlphaFoldDB" id="A0A3Q2XN39"/>
<dbReference type="Gene3D" id="1.10.10.10">
    <property type="entry name" value="Winged helix-like DNA-binding domain superfamily/Winged helix DNA-binding domain"/>
    <property type="match status" value="1"/>
</dbReference>
<feature type="compositionally biased region" description="Basic and acidic residues" evidence="1">
    <location>
        <begin position="101"/>
        <end position="114"/>
    </location>
</feature>
<dbReference type="GO" id="GO:0000786">
    <property type="term" value="C:nucleosome"/>
    <property type="evidence" value="ECO:0007669"/>
    <property type="project" value="InterPro"/>
</dbReference>
<dbReference type="GO" id="GO:0003677">
    <property type="term" value="F:DNA binding"/>
    <property type="evidence" value="ECO:0007669"/>
    <property type="project" value="InterPro"/>
</dbReference>
<keyword evidence="4" id="KW-1185">Reference proteome</keyword>
<dbReference type="Ensembl" id="ENSHCOT00000004260.1">
    <property type="protein sequence ID" value="ENSHCOP00000006088.1"/>
    <property type="gene ID" value="ENSHCOG00000007823.1"/>
</dbReference>
<dbReference type="CDD" id="cd00073">
    <property type="entry name" value="H15"/>
    <property type="match status" value="1"/>
</dbReference>
<reference evidence="3" key="1">
    <citation type="submission" date="2025-08" db="UniProtKB">
        <authorList>
            <consortium name="Ensembl"/>
        </authorList>
    </citation>
    <scope>IDENTIFICATION</scope>
</reference>
<proteinExistence type="predicted"/>